<proteinExistence type="predicted"/>
<name>A0A9X3D7B2_9ACTN</name>
<dbReference type="Proteomes" id="UP001143347">
    <property type="component" value="Unassembled WGS sequence"/>
</dbReference>
<gene>
    <name evidence="1" type="ORF">OSB52_20515</name>
</gene>
<dbReference type="AlphaFoldDB" id="A0A9X3D7B2"/>
<evidence type="ECO:0000313" key="1">
    <source>
        <dbReference type="EMBL" id="MCX2966470.1"/>
    </source>
</evidence>
<organism evidence="1 2">
    <name type="scientific">Gordonia aquimaris</name>
    <dbReference type="NCBI Taxonomy" id="2984863"/>
    <lineage>
        <taxon>Bacteria</taxon>
        <taxon>Bacillati</taxon>
        <taxon>Actinomycetota</taxon>
        <taxon>Actinomycetes</taxon>
        <taxon>Mycobacteriales</taxon>
        <taxon>Gordoniaceae</taxon>
        <taxon>Gordonia</taxon>
    </lineage>
</organism>
<comment type="caution">
    <text evidence="1">The sequence shown here is derived from an EMBL/GenBank/DDBJ whole genome shotgun (WGS) entry which is preliminary data.</text>
</comment>
<evidence type="ECO:0000313" key="2">
    <source>
        <dbReference type="Proteomes" id="UP001143347"/>
    </source>
</evidence>
<sequence length="152" mass="16429">MTTWDAITAAVGLALGGEPDRGREELMACWIATGESDAGQRCVIAHYLADLQSELADEVMWDERALDAHSRIQGSELAHVGIDDARGMAPSLHLNLVDGYLRQGETAVARQHATAGVAMADFLPDDGYGRLIRDGLDRLTTRIDNVSDNHST</sequence>
<dbReference type="EMBL" id="JAPKFM010000027">
    <property type="protein sequence ID" value="MCX2966470.1"/>
    <property type="molecule type" value="Genomic_DNA"/>
</dbReference>
<reference evidence="1" key="1">
    <citation type="submission" date="2022-10" db="EMBL/GenBank/DDBJ databases">
        <title>WGS of marine actinomycetes from Thailand.</title>
        <authorList>
            <person name="Thawai C."/>
        </authorList>
    </citation>
    <scope>NUCLEOTIDE SEQUENCE</scope>
    <source>
        <strain evidence="1">SW21</strain>
    </source>
</reference>
<keyword evidence="2" id="KW-1185">Reference proteome</keyword>
<accession>A0A9X3D7B2</accession>
<protein>
    <submittedName>
        <fullName evidence="1">Uncharacterized protein</fullName>
    </submittedName>
</protein>
<dbReference type="RefSeq" id="WP_235726113.1">
    <property type="nucleotide sequence ID" value="NZ_JAPKFM010000027.1"/>
</dbReference>